<feature type="transmembrane region" description="Helical" evidence="1">
    <location>
        <begin position="201"/>
        <end position="225"/>
    </location>
</feature>
<dbReference type="Proteomes" id="UP000648239">
    <property type="component" value="Unassembled WGS sequence"/>
</dbReference>
<evidence type="ECO:0000256" key="1">
    <source>
        <dbReference type="SAM" id="Phobius"/>
    </source>
</evidence>
<keyword evidence="1" id="KW-1133">Transmembrane helix</keyword>
<accession>A0A8J7CDP4</accession>
<comment type="caution">
    <text evidence="2">The sequence shown here is derived from an EMBL/GenBank/DDBJ whole genome shotgun (WGS) entry which is preliminary data.</text>
</comment>
<dbReference type="Gene3D" id="1.20.1300.10">
    <property type="entry name" value="Fumarate reductase/succinate dehydrogenase, transmembrane subunit"/>
    <property type="match status" value="1"/>
</dbReference>
<keyword evidence="1" id="KW-0472">Membrane</keyword>
<dbReference type="InterPro" id="IPR034804">
    <property type="entry name" value="SQR/QFR_C/D"/>
</dbReference>
<keyword evidence="1" id="KW-0812">Transmembrane</keyword>
<dbReference type="EMBL" id="JACXWD010000052">
    <property type="protein sequence ID" value="MBD3868997.1"/>
    <property type="molecule type" value="Genomic_DNA"/>
</dbReference>
<organism evidence="2 3">
    <name type="scientific">Candidatus Polarisedimenticola svalbardensis</name>
    <dbReference type="NCBI Taxonomy" id="2886004"/>
    <lineage>
        <taxon>Bacteria</taxon>
        <taxon>Pseudomonadati</taxon>
        <taxon>Acidobacteriota</taxon>
        <taxon>Candidatus Polarisedimenticolia</taxon>
        <taxon>Candidatus Polarisedimenticolales</taxon>
        <taxon>Candidatus Polarisedimenticolaceae</taxon>
        <taxon>Candidatus Polarisedimenticola</taxon>
    </lineage>
</organism>
<dbReference type="GO" id="GO:0016020">
    <property type="term" value="C:membrane"/>
    <property type="evidence" value="ECO:0007669"/>
    <property type="project" value="InterPro"/>
</dbReference>
<feature type="transmembrane region" description="Helical" evidence="1">
    <location>
        <begin position="118"/>
        <end position="139"/>
    </location>
</feature>
<name>A0A8J7CDP4_9BACT</name>
<evidence type="ECO:0000313" key="2">
    <source>
        <dbReference type="EMBL" id="MBD3868997.1"/>
    </source>
</evidence>
<proteinExistence type="predicted"/>
<gene>
    <name evidence="2" type="ORF">IFK94_12795</name>
</gene>
<dbReference type="AlphaFoldDB" id="A0A8J7CDP4"/>
<sequence length="228" mass="25897">MMRSVFSLYRSSVGKKIVMAISGIFLFLWIVGHMLGNLKVFFGQEAFDHYAHGLKELGDPFLLHGQFLWIIRFVMLAIIVLHMWSALSVYLQSRAARRLGYRKTDDLTFTYASRTMRWGGVILLVYIVYHLLHFTVGSAHPQFVPGAAYANLVIGFRNWWVSGFYIVAMLALGLHLYHGLWSACQTLNFNNPMLRDLRRPVALLITLFIVLGFCSVPISVLAGIVTLP</sequence>
<feature type="transmembrane region" description="Helical" evidence="1">
    <location>
        <begin position="67"/>
        <end position="91"/>
    </location>
</feature>
<protein>
    <submittedName>
        <fullName evidence="2">Succinate dehydrogenase cytochrome b subunit</fullName>
    </submittedName>
</protein>
<evidence type="ECO:0000313" key="3">
    <source>
        <dbReference type="Proteomes" id="UP000648239"/>
    </source>
</evidence>
<feature type="transmembrane region" description="Helical" evidence="1">
    <location>
        <begin position="159"/>
        <end position="180"/>
    </location>
</feature>
<dbReference type="NCBIfam" id="TIGR02046">
    <property type="entry name" value="sdhC_b558_fam"/>
    <property type="match status" value="1"/>
</dbReference>
<reference evidence="2 3" key="1">
    <citation type="submission" date="2020-08" db="EMBL/GenBank/DDBJ databases">
        <title>Acidobacteriota in marine sediments use diverse sulfur dissimilation pathways.</title>
        <authorList>
            <person name="Wasmund K."/>
        </authorList>
    </citation>
    <scope>NUCLEOTIDE SEQUENCE [LARGE SCALE GENOMIC DNA]</scope>
    <source>
        <strain evidence="2">MAG AM4</strain>
    </source>
</reference>
<dbReference type="SUPFAM" id="SSF81343">
    <property type="entry name" value="Fumarate reductase respiratory complex transmembrane subunits"/>
    <property type="match status" value="1"/>
</dbReference>
<dbReference type="CDD" id="cd03498">
    <property type="entry name" value="SQR_TypeB_2_TM"/>
    <property type="match status" value="1"/>
</dbReference>
<dbReference type="InterPro" id="IPR011138">
    <property type="entry name" value="Cytochrome_b-558"/>
</dbReference>